<organism evidence="2 3">
    <name type="scientific">Laetiporus sulphureus 93-53</name>
    <dbReference type="NCBI Taxonomy" id="1314785"/>
    <lineage>
        <taxon>Eukaryota</taxon>
        <taxon>Fungi</taxon>
        <taxon>Dikarya</taxon>
        <taxon>Basidiomycota</taxon>
        <taxon>Agaricomycotina</taxon>
        <taxon>Agaricomycetes</taxon>
        <taxon>Polyporales</taxon>
        <taxon>Laetiporus</taxon>
    </lineage>
</organism>
<dbReference type="GeneID" id="63828213"/>
<accession>A0A165F7M8</accession>
<dbReference type="OrthoDB" id="1028014at2759"/>
<feature type="compositionally biased region" description="Basic and acidic residues" evidence="1">
    <location>
        <begin position="85"/>
        <end position="106"/>
    </location>
</feature>
<feature type="compositionally biased region" description="Basic residues" evidence="1">
    <location>
        <begin position="26"/>
        <end position="42"/>
    </location>
</feature>
<evidence type="ECO:0000256" key="1">
    <source>
        <dbReference type="SAM" id="MobiDB-lite"/>
    </source>
</evidence>
<proteinExistence type="predicted"/>
<dbReference type="AlphaFoldDB" id="A0A165F7M8"/>
<protein>
    <submittedName>
        <fullName evidence="2">Uncharacterized protein</fullName>
    </submittedName>
</protein>
<sequence length="459" mass="51138">MPTTRRQAKAAQSGQDKEAQTPVKPVSRRRKSHPMKRARRKNTATSADEEHANGDAPESKEQPATKKPKVEENDGDTIGEASQGRAEKADAEPAEKAEMKSEKMEVEEQVASESTGTTKVEDATRKDHPVEHAYQTGTIERGHIYFFYRPKVEMEEVHSIDDVQRFHLLLIPRPPEFSVSSPPQSAETLDETGENQEMTVIQPGADAVPAPEPLDQKKKFFRLIVVGKKSLPDPEEDHGRGRVFWGTIVTVSDDLQKLEEGLGPREYETKTRGIRHQGSARLVARGAYAIVNAEARVPSDRETHLGYHLSHPTHEQFNEVQEELGVHTASSFVLQVKNPLAPPTGIGRIGLPKNRAVDFPERIMKEVFGVGGERGREDFGLRFASVERVEMLDHEGVELLFIAARSGDEGLEKSLGEGRGEALHELEERESKETIQQIMKELALDSEKIPVNPLEGDWA</sequence>
<reference evidence="2 3" key="1">
    <citation type="journal article" date="2016" name="Mol. Biol. Evol.">
        <title>Comparative Genomics of Early-Diverging Mushroom-Forming Fungi Provides Insights into the Origins of Lignocellulose Decay Capabilities.</title>
        <authorList>
            <person name="Nagy L.G."/>
            <person name="Riley R."/>
            <person name="Tritt A."/>
            <person name="Adam C."/>
            <person name="Daum C."/>
            <person name="Floudas D."/>
            <person name="Sun H."/>
            <person name="Yadav J.S."/>
            <person name="Pangilinan J."/>
            <person name="Larsson K.H."/>
            <person name="Matsuura K."/>
            <person name="Barry K."/>
            <person name="Labutti K."/>
            <person name="Kuo R."/>
            <person name="Ohm R.A."/>
            <person name="Bhattacharya S.S."/>
            <person name="Shirouzu T."/>
            <person name="Yoshinaga Y."/>
            <person name="Martin F.M."/>
            <person name="Grigoriev I.V."/>
            <person name="Hibbett D.S."/>
        </authorList>
    </citation>
    <scope>NUCLEOTIDE SEQUENCE [LARGE SCALE GENOMIC DNA]</scope>
    <source>
        <strain evidence="2 3">93-53</strain>
    </source>
</reference>
<evidence type="ECO:0000313" key="3">
    <source>
        <dbReference type="Proteomes" id="UP000076871"/>
    </source>
</evidence>
<dbReference type="RefSeq" id="XP_040766290.1">
    <property type="nucleotide sequence ID" value="XM_040911184.1"/>
</dbReference>
<feature type="compositionally biased region" description="Basic and acidic residues" evidence="1">
    <location>
        <begin position="48"/>
        <end position="72"/>
    </location>
</feature>
<dbReference type="EMBL" id="KV427614">
    <property type="protein sequence ID" value="KZT08550.1"/>
    <property type="molecule type" value="Genomic_DNA"/>
</dbReference>
<gene>
    <name evidence="2" type="ORF">LAESUDRAFT_742284</name>
</gene>
<dbReference type="STRING" id="1314785.A0A165F7M8"/>
<feature type="region of interest" description="Disordered" evidence="1">
    <location>
        <begin position="1"/>
        <end position="121"/>
    </location>
</feature>
<dbReference type="PANTHER" id="PTHR34776:SF1">
    <property type="entry name" value="F17F16.3 PROTEIN"/>
    <property type="match status" value="1"/>
</dbReference>
<dbReference type="Proteomes" id="UP000076871">
    <property type="component" value="Unassembled WGS sequence"/>
</dbReference>
<name>A0A165F7M8_9APHY</name>
<dbReference type="InParanoid" id="A0A165F7M8"/>
<evidence type="ECO:0000313" key="2">
    <source>
        <dbReference type="EMBL" id="KZT08550.1"/>
    </source>
</evidence>
<dbReference type="PANTHER" id="PTHR34776">
    <property type="entry name" value="F17F16.3 PROTEIN"/>
    <property type="match status" value="1"/>
</dbReference>
<keyword evidence="3" id="KW-1185">Reference proteome</keyword>
<feature type="compositionally biased region" description="Polar residues" evidence="1">
    <location>
        <begin position="1"/>
        <end position="14"/>
    </location>
</feature>